<evidence type="ECO:0000256" key="10">
    <source>
        <dbReference type="ARBA" id="ARBA00023136"/>
    </source>
</evidence>
<keyword evidence="8" id="KW-0811">Translocation</keyword>
<dbReference type="CDD" id="cd22884">
    <property type="entry name" value="TOM22"/>
    <property type="match status" value="1"/>
</dbReference>
<protein>
    <submittedName>
        <fullName evidence="14">Mitochondrial import receptor subunit Tom22</fullName>
    </submittedName>
</protein>
<evidence type="ECO:0000256" key="8">
    <source>
        <dbReference type="ARBA" id="ARBA00023010"/>
    </source>
</evidence>
<dbReference type="Pfam" id="PF04281">
    <property type="entry name" value="Tom22"/>
    <property type="match status" value="1"/>
</dbReference>
<dbReference type="GO" id="GO:0006886">
    <property type="term" value="P:intracellular protein transport"/>
    <property type="evidence" value="ECO:0007669"/>
    <property type="project" value="InterPro"/>
</dbReference>
<evidence type="ECO:0000256" key="13">
    <source>
        <dbReference type="SAM" id="Phobius"/>
    </source>
</evidence>
<keyword evidence="11 14" id="KW-0675">Receptor</keyword>
<comment type="subcellular location">
    <subcellularLocation>
        <location evidence="1">Mitochondrion outer membrane</location>
        <topology evidence="1">Single-pass membrane protein</topology>
    </subcellularLocation>
</comment>
<evidence type="ECO:0000256" key="9">
    <source>
        <dbReference type="ARBA" id="ARBA00023128"/>
    </source>
</evidence>
<dbReference type="AlphaFoldDB" id="A0AAF0DT14"/>
<keyword evidence="4 13" id="KW-0812">Transmembrane</keyword>
<keyword evidence="3" id="KW-0813">Transport</keyword>
<evidence type="ECO:0000256" key="4">
    <source>
        <dbReference type="ARBA" id="ARBA00022692"/>
    </source>
</evidence>
<dbReference type="PANTHER" id="PTHR12504">
    <property type="entry name" value="MITOCHONDRIAL IMPORT RECEPTOR SUBUNIT TOM22"/>
    <property type="match status" value="1"/>
</dbReference>
<comment type="similarity">
    <text evidence="2">Belongs to the Tom22 family.</text>
</comment>
<gene>
    <name evidence="14" type="primary">tom22</name>
    <name evidence="14" type="ORF">MBRA1_001813</name>
</gene>
<sequence length="170" mass="18278">MVRIEEVQDEADKLRQQGFDIPADDEKDWEATSDESDDEDLSDDEDEVTERGLALRDESLLDRIAALKDIISPKTRADIAKTWKTVSTYSYFGGWVAGKLIWIGVTSALLVGLPFALAVEDESRISAQEKELIAQQGGHPGAAGGLPAEVAAQAAAAQGAQPQGLRPPGF</sequence>
<dbReference type="PANTHER" id="PTHR12504:SF0">
    <property type="entry name" value="MITOCHONDRIAL IMPORT RECEPTOR SUBUNIT TOM22 HOMOLOG"/>
    <property type="match status" value="1"/>
</dbReference>
<accession>A0AAF0DT14</accession>
<dbReference type="InterPro" id="IPR005683">
    <property type="entry name" value="Tom22"/>
</dbReference>
<feature type="compositionally biased region" description="Basic and acidic residues" evidence="12">
    <location>
        <begin position="1"/>
        <end position="15"/>
    </location>
</feature>
<evidence type="ECO:0000256" key="2">
    <source>
        <dbReference type="ARBA" id="ARBA00009874"/>
    </source>
</evidence>
<evidence type="ECO:0000256" key="12">
    <source>
        <dbReference type="SAM" id="MobiDB-lite"/>
    </source>
</evidence>
<feature type="region of interest" description="Disordered" evidence="12">
    <location>
        <begin position="1"/>
        <end position="49"/>
    </location>
</feature>
<feature type="transmembrane region" description="Helical" evidence="13">
    <location>
        <begin position="100"/>
        <end position="119"/>
    </location>
</feature>
<feature type="compositionally biased region" description="Acidic residues" evidence="12">
    <location>
        <begin position="22"/>
        <end position="48"/>
    </location>
</feature>
<keyword evidence="6" id="KW-0653">Protein transport</keyword>
<evidence type="ECO:0000313" key="14">
    <source>
        <dbReference type="EMBL" id="WFC95166.1"/>
    </source>
</evidence>
<evidence type="ECO:0000256" key="5">
    <source>
        <dbReference type="ARBA" id="ARBA00022787"/>
    </source>
</evidence>
<reference evidence="14" key="1">
    <citation type="submission" date="2023-03" db="EMBL/GenBank/DDBJ databases">
        <title>Mating type loci evolution in Malassezia.</title>
        <authorList>
            <person name="Coelho M.A."/>
        </authorList>
    </citation>
    <scope>NUCLEOTIDE SEQUENCE</scope>
    <source>
        <strain evidence="14">CBS 14135</strain>
    </source>
</reference>
<organism evidence="14 15">
    <name type="scientific">Malassezia brasiliensis</name>
    <dbReference type="NCBI Taxonomy" id="1821822"/>
    <lineage>
        <taxon>Eukaryota</taxon>
        <taxon>Fungi</taxon>
        <taxon>Dikarya</taxon>
        <taxon>Basidiomycota</taxon>
        <taxon>Ustilaginomycotina</taxon>
        <taxon>Malasseziomycetes</taxon>
        <taxon>Malasseziales</taxon>
        <taxon>Malasseziaceae</taxon>
        <taxon>Malassezia</taxon>
    </lineage>
</organism>
<dbReference type="Proteomes" id="UP001216638">
    <property type="component" value="Chromosome 2"/>
</dbReference>
<keyword evidence="10 13" id="KW-0472">Membrane</keyword>
<evidence type="ECO:0000256" key="6">
    <source>
        <dbReference type="ARBA" id="ARBA00022927"/>
    </source>
</evidence>
<proteinExistence type="inferred from homology"/>
<evidence type="ECO:0000256" key="11">
    <source>
        <dbReference type="ARBA" id="ARBA00023170"/>
    </source>
</evidence>
<evidence type="ECO:0000256" key="3">
    <source>
        <dbReference type="ARBA" id="ARBA00022448"/>
    </source>
</evidence>
<keyword evidence="15" id="KW-1185">Reference proteome</keyword>
<keyword evidence="5" id="KW-1000">Mitochondrion outer membrane</keyword>
<keyword evidence="9" id="KW-0496">Mitochondrion</keyword>
<evidence type="ECO:0000256" key="7">
    <source>
        <dbReference type="ARBA" id="ARBA00022989"/>
    </source>
</evidence>
<dbReference type="EMBL" id="CP119952">
    <property type="protein sequence ID" value="WFC95166.1"/>
    <property type="molecule type" value="Genomic_DNA"/>
</dbReference>
<keyword evidence="7 13" id="KW-1133">Transmembrane helix</keyword>
<name>A0AAF0DT14_9BASI</name>
<dbReference type="GO" id="GO:0005741">
    <property type="term" value="C:mitochondrial outer membrane"/>
    <property type="evidence" value="ECO:0007669"/>
    <property type="project" value="UniProtKB-SubCell"/>
</dbReference>
<evidence type="ECO:0000313" key="15">
    <source>
        <dbReference type="Proteomes" id="UP001216638"/>
    </source>
</evidence>
<evidence type="ECO:0000256" key="1">
    <source>
        <dbReference type="ARBA" id="ARBA00004572"/>
    </source>
</evidence>